<evidence type="ECO:0000313" key="3">
    <source>
        <dbReference type="Proteomes" id="UP000823821"/>
    </source>
</evidence>
<feature type="compositionally biased region" description="Basic and acidic residues" evidence="1">
    <location>
        <begin position="159"/>
        <end position="172"/>
    </location>
</feature>
<proteinExistence type="predicted"/>
<gene>
    <name evidence="2" type="ORF">H9784_09620</name>
</gene>
<comment type="caution">
    <text evidence="2">The sequence shown here is derived from an EMBL/GenBank/DDBJ whole genome shotgun (WGS) entry which is preliminary data.</text>
</comment>
<reference evidence="2" key="1">
    <citation type="journal article" date="2021" name="PeerJ">
        <title>Extensive microbial diversity within the chicken gut microbiome revealed by metagenomics and culture.</title>
        <authorList>
            <person name="Gilroy R."/>
            <person name="Ravi A."/>
            <person name="Getino M."/>
            <person name="Pursley I."/>
            <person name="Horton D.L."/>
            <person name="Alikhan N.F."/>
            <person name="Baker D."/>
            <person name="Gharbi K."/>
            <person name="Hall N."/>
            <person name="Watson M."/>
            <person name="Adriaenssens E.M."/>
            <person name="Foster-Nyarko E."/>
            <person name="Jarju S."/>
            <person name="Secka A."/>
            <person name="Antonio M."/>
            <person name="Oren A."/>
            <person name="Chaudhuri R.R."/>
            <person name="La Ragione R."/>
            <person name="Hildebrand F."/>
            <person name="Pallen M.J."/>
        </authorList>
    </citation>
    <scope>NUCLEOTIDE SEQUENCE</scope>
    <source>
        <strain evidence="2">5032</strain>
    </source>
</reference>
<protein>
    <submittedName>
        <fullName evidence="2">Catalase</fullName>
    </submittedName>
</protein>
<feature type="compositionally biased region" description="Polar residues" evidence="1">
    <location>
        <begin position="26"/>
        <end position="38"/>
    </location>
</feature>
<feature type="compositionally biased region" description="Polar residues" evidence="1">
    <location>
        <begin position="56"/>
        <end position="69"/>
    </location>
</feature>
<reference evidence="2" key="2">
    <citation type="submission" date="2021-04" db="EMBL/GenBank/DDBJ databases">
        <authorList>
            <person name="Gilroy R."/>
        </authorList>
    </citation>
    <scope>NUCLEOTIDE SEQUENCE</scope>
    <source>
        <strain evidence="2">5032</strain>
    </source>
</reference>
<name>A0A9D2HQ11_9BACT</name>
<accession>A0A9D2HQ11</accession>
<dbReference type="Pfam" id="PF12118">
    <property type="entry name" value="SprA-related"/>
    <property type="match status" value="1"/>
</dbReference>
<sequence>MSENAEPIGGLGGLAGIGLTERTAPFRQSSYARQNELTGKTEPERQASGFAAQAGDSLQLSPEARQQLQELKARDAEVRAHERAHMAAAGEHAVGGPQYDYQTGPDGRQYAIGGQVNIDTSAVPGDPEASEEKARQVRRAALAPGQPSAQDMQVAAEASRLENQSRMDGREEGEGEQGEIPDNPLEAMRRRAEDPAVGALAAGPNASVLAASVQGAMLLASPDASEAAALDGAAAMPSRRQALQAYETASLGSPAVAKMPRAAMPSGEGGSLRNTIDGIMAAYSGSGGLPIRQQAEAAAGSSLGVSPQRAARAYAGVMEAGGAFAADSAWSERLVACVA</sequence>
<evidence type="ECO:0000256" key="1">
    <source>
        <dbReference type="SAM" id="MobiDB-lite"/>
    </source>
</evidence>
<evidence type="ECO:0000313" key="2">
    <source>
        <dbReference type="EMBL" id="HJA79804.1"/>
    </source>
</evidence>
<organism evidence="2 3">
    <name type="scientific">Candidatus Desulfovibrio intestinavium</name>
    <dbReference type="NCBI Taxonomy" id="2838534"/>
    <lineage>
        <taxon>Bacteria</taxon>
        <taxon>Pseudomonadati</taxon>
        <taxon>Thermodesulfobacteriota</taxon>
        <taxon>Desulfovibrionia</taxon>
        <taxon>Desulfovibrionales</taxon>
        <taxon>Desulfovibrionaceae</taxon>
        <taxon>Desulfovibrio</taxon>
    </lineage>
</organism>
<feature type="region of interest" description="Disordered" evidence="1">
    <location>
        <begin position="25"/>
        <end position="184"/>
    </location>
</feature>
<feature type="compositionally biased region" description="Basic and acidic residues" evidence="1">
    <location>
        <begin position="71"/>
        <end position="85"/>
    </location>
</feature>
<dbReference type="EMBL" id="DWZD01000050">
    <property type="protein sequence ID" value="HJA79804.1"/>
    <property type="molecule type" value="Genomic_DNA"/>
</dbReference>
<dbReference type="Proteomes" id="UP000823821">
    <property type="component" value="Unassembled WGS sequence"/>
</dbReference>
<dbReference type="InterPro" id="IPR021973">
    <property type="entry name" value="SprA-related"/>
</dbReference>
<dbReference type="AlphaFoldDB" id="A0A9D2HQ11"/>